<keyword evidence="1" id="KW-0472">Membrane</keyword>
<gene>
    <name evidence="2" type="ORF">AO353_15710</name>
</gene>
<evidence type="ECO:0000313" key="3">
    <source>
        <dbReference type="Proteomes" id="UP000066487"/>
    </source>
</evidence>
<evidence type="ECO:0008006" key="4">
    <source>
        <dbReference type="Google" id="ProtNLM"/>
    </source>
</evidence>
<feature type="transmembrane region" description="Helical" evidence="1">
    <location>
        <begin position="9"/>
        <end position="33"/>
    </location>
</feature>
<evidence type="ECO:0000256" key="1">
    <source>
        <dbReference type="SAM" id="Phobius"/>
    </source>
</evidence>
<feature type="transmembrane region" description="Helical" evidence="1">
    <location>
        <begin position="102"/>
        <end position="123"/>
    </location>
</feature>
<reference evidence="2 3" key="2">
    <citation type="journal article" date="2018" name="Nature">
        <title>Mutant phenotypes for thousands of bacterial genes of unknown function.</title>
        <authorList>
            <person name="Price M.N."/>
            <person name="Wetmore K.M."/>
            <person name="Waters R.J."/>
            <person name="Callaghan M."/>
            <person name="Ray J."/>
            <person name="Liu H."/>
            <person name="Kuehl J.V."/>
            <person name="Melnyk R.A."/>
            <person name="Lamson J.S."/>
            <person name="Suh Y."/>
            <person name="Carlson H.K."/>
            <person name="Esquivel Z."/>
            <person name="Sadeeshkumar H."/>
            <person name="Chakraborty R."/>
            <person name="Zane G.M."/>
            <person name="Rubin B.E."/>
            <person name="Wall J.D."/>
            <person name="Visel A."/>
            <person name="Bristow J."/>
            <person name="Blow M.J."/>
            <person name="Arkin A.P."/>
            <person name="Deutschbauer A.M."/>
        </authorList>
    </citation>
    <scope>NUCLEOTIDE SEQUENCE [LARGE SCALE GENOMIC DNA]</scope>
    <source>
        <strain evidence="2 3">FW300-N2E3</strain>
    </source>
</reference>
<keyword evidence="1" id="KW-0812">Transmembrane</keyword>
<keyword evidence="1" id="KW-1133">Transmembrane helix</keyword>
<evidence type="ECO:0000313" key="2">
    <source>
        <dbReference type="EMBL" id="ALI02451.1"/>
    </source>
</evidence>
<dbReference type="Proteomes" id="UP000066487">
    <property type="component" value="Chromosome"/>
</dbReference>
<accession>A0A0N9WKY5</accession>
<organism evidence="2 3">
    <name type="scientific">Pseudomonas fluorescens</name>
    <dbReference type="NCBI Taxonomy" id="294"/>
    <lineage>
        <taxon>Bacteria</taxon>
        <taxon>Pseudomonadati</taxon>
        <taxon>Pseudomonadota</taxon>
        <taxon>Gammaproteobacteria</taxon>
        <taxon>Pseudomonadales</taxon>
        <taxon>Pseudomonadaceae</taxon>
        <taxon>Pseudomonas</taxon>
    </lineage>
</organism>
<protein>
    <recommendedName>
        <fullName evidence="4">Transmembrane protein</fullName>
    </recommendedName>
</protein>
<feature type="transmembrane region" description="Helical" evidence="1">
    <location>
        <begin position="61"/>
        <end position="81"/>
    </location>
</feature>
<dbReference type="OrthoDB" id="6900259at2"/>
<name>A0A0N9WKY5_PSEFL</name>
<dbReference type="AlphaFoldDB" id="A0A0N9WKY5"/>
<dbReference type="EMBL" id="CP012830">
    <property type="protein sequence ID" value="ALI02451.1"/>
    <property type="molecule type" value="Genomic_DNA"/>
</dbReference>
<sequence length="128" mass="14070">MSLNVVDKVLLSIALIDLAGIFLWIGVCLHLAYTKMDLMLEHLKSCSAIMSRAPLRHGGPWGKLLLVGGISGIVTFPGFYLKRGELSSEDLVNFPASLKRKLAVMQWSVIWLLLVMISFGVAVKLGFI</sequence>
<dbReference type="RefSeq" id="WP_054595779.1">
    <property type="nucleotide sequence ID" value="NZ_CP012830.1"/>
</dbReference>
<reference evidence="3" key="1">
    <citation type="submission" date="2015-09" db="EMBL/GenBank/DDBJ databases">
        <title>Whole genome sequence of Pseudomonas fluorescens FW300-N2E3.</title>
        <authorList>
            <person name="Ray J."/>
            <person name="Melnyk R."/>
            <person name="Deutschbauer A."/>
        </authorList>
    </citation>
    <scope>NUCLEOTIDE SEQUENCE [LARGE SCALE GENOMIC DNA]</scope>
    <source>
        <strain evidence="3">FW300-N2E3</strain>
    </source>
</reference>
<proteinExistence type="predicted"/>